<accession>A0A5J6MY37</accession>
<protein>
    <submittedName>
        <fullName evidence="2">Uncharacterized protein</fullName>
    </submittedName>
</protein>
<sequence length="98" mass="11008">MRDVAGQNLGTGEDDRRDRQQQDEPQSEALGYQLPKHDRESLLPETPVANAPDALFGTRNRYGLFPLAISPPGKAVIHRQLSLFLATMKPQERGKRSR</sequence>
<dbReference type="Proteomes" id="UP000325797">
    <property type="component" value="Chromosome"/>
</dbReference>
<organism evidence="2 3">
    <name type="scientific">Hypericibacter adhaerens</name>
    <dbReference type="NCBI Taxonomy" id="2602016"/>
    <lineage>
        <taxon>Bacteria</taxon>
        <taxon>Pseudomonadati</taxon>
        <taxon>Pseudomonadota</taxon>
        <taxon>Alphaproteobacteria</taxon>
        <taxon>Rhodospirillales</taxon>
        <taxon>Dongiaceae</taxon>
        <taxon>Hypericibacter</taxon>
    </lineage>
</organism>
<feature type="region of interest" description="Disordered" evidence="1">
    <location>
        <begin position="1"/>
        <end position="49"/>
    </location>
</feature>
<feature type="compositionally biased region" description="Basic and acidic residues" evidence="1">
    <location>
        <begin position="13"/>
        <end position="22"/>
    </location>
</feature>
<evidence type="ECO:0000256" key="1">
    <source>
        <dbReference type="SAM" id="MobiDB-lite"/>
    </source>
</evidence>
<evidence type="ECO:0000313" key="3">
    <source>
        <dbReference type="Proteomes" id="UP000325797"/>
    </source>
</evidence>
<name>A0A5J6MY37_9PROT</name>
<gene>
    <name evidence="2" type="ORF">FRZ61_25940</name>
</gene>
<proteinExistence type="predicted"/>
<keyword evidence="3" id="KW-1185">Reference proteome</keyword>
<dbReference type="AlphaFoldDB" id="A0A5J6MY37"/>
<reference evidence="2 3" key="1">
    <citation type="submission" date="2019-08" db="EMBL/GenBank/DDBJ databases">
        <title>Hyperibacter terrae gen. nov., sp. nov. and Hyperibacter viscosus sp. nov., two new members in the family Rhodospirillaceae isolated from the rhizosphere of Hypericum perforatum.</title>
        <authorList>
            <person name="Noviana Z."/>
        </authorList>
    </citation>
    <scope>NUCLEOTIDE SEQUENCE [LARGE SCALE GENOMIC DNA]</scope>
    <source>
        <strain evidence="2 3">R5959</strain>
    </source>
</reference>
<dbReference type="EMBL" id="CP042582">
    <property type="protein sequence ID" value="QEX22662.1"/>
    <property type="molecule type" value="Genomic_DNA"/>
</dbReference>
<evidence type="ECO:0000313" key="2">
    <source>
        <dbReference type="EMBL" id="QEX22662.1"/>
    </source>
</evidence>
<dbReference type="KEGG" id="hadh:FRZ61_25940"/>